<dbReference type="InterPro" id="IPR040044">
    <property type="entry name" value="SRR1L"/>
</dbReference>
<dbReference type="AlphaFoldDB" id="A0A443N1G3"/>
<dbReference type="GO" id="GO:0005737">
    <property type="term" value="C:cytoplasm"/>
    <property type="evidence" value="ECO:0007669"/>
    <property type="project" value="TreeGrafter"/>
</dbReference>
<protein>
    <submittedName>
        <fullName evidence="3">Sensitivity To Red Light Reduced-like protein</fullName>
    </submittedName>
</protein>
<dbReference type="EMBL" id="QPKB01000001">
    <property type="protein sequence ID" value="RWR72368.1"/>
    <property type="molecule type" value="Genomic_DNA"/>
</dbReference>
<sequence length="94" mass="9808">MQMVIYGIGSIDSYEPPRLQLSMAILLSRRFDSVIEGRIEVFDSIISKVELRVMGGAGVHGAKGRRAGAEGGGEANVVLHAALRGGALQQSAGG</sequence>
<comment type="caution">
    <text evidence="3">The sequence shown here is derived from an EMBL/GenBank/DDBJ whole genome shotgun (WGS) entry which is preliminary data.</text>
</comment>
<evidence type="ECO:0000259" key="2">
    <source>
        <dbReference type="Pfam" id="PF07985"/>
    </source>
</evidence>
<dbReference type="Proteomes" id="UP000283530">
    <property type="component" value="Unassembled WGS sequence"/>
</dbReference>
<comment type="similarity">
    <text evidence="1">Belongs to the SRR1 family.</text>
</comment>
<dbReference type="GO" id="GO:0005634">
    <property type="term" value="C:nucleus"/>
    <property type="evidence" value="ECO:0007669"/>
    <property type="project" value="TreeGrafter"/>
</dbReference>
<dbReference type="InterPro" id="IPR012942">
    <property type="entry name" value="SRR1-like"/>
</dbReference>
<name>A0A443N1G3_9MAGN</name>
<dbReference type="PANTHER" id="PTHR28626:SF3">
    <property type="entry name" value="SRR1-LIKE PROTEIN"/>
    <property type="match status" value="1"/>
</dbReference>
<dbReference type="OrthoDB" id="551431at2759"/>
<organism evidence="3 4">
    <name type="scientific">Cinnamomum micranthum f. kanehirae</name>
    <dbReference type="NCBI Taxonomy" id="337451"/>
    <lineage>
        <taxon>Eukaryota</taxon>
        <taxon>Viridiplantae</taxon>
        <taxon>Streptophyta</taxon>
        <taxon>Embryophyta</taxon>
        <taxon>Tracheophyta</taxon>
        <taxon>Spermatophyta</taxon>
        <taxon>Magnoliopsida</taxon>
        <taxon>Magnoliidae</taxon>
        <taxon>Laurales</taxon>
        <taxon>Lauraceae</taxon>
        <taxon>Cinnamomum</taxon>
    </lineage>
</organism>
<keyword evidence="4" id="KW-1185">Reference proteome</keyword>
<reference evidence="3 4" key="1">
    <citation type="journal article" date="2019" name="Nat. Plants">
        <title>Stout camphor tree genome fills gaps in understanding of flowering plant genome evolution.</title>
        <authorList>
            <person name="Chaw S.M."/>
            <person name="Liu Y.C."/>
            <person name="Wu Y.W."/>
            <person name="Wang H.Y."/>
            <person name="Lin C.I."/>
            <person name="Wu C.S."/>
            <person name="Ke H.M."/>
            <person name="Chang L.Y."/>
            <person name="Hsu C.Y."/>
            <person name="Yang H.T."/>
            <person name="Sudianto E."/>
            <person name="Hsu M.H."/>
            <person name="Wu K.P."/>
            <person name="Wang L.N."/>
            <person name="Leebens-Mack J.H."/>
            <person name="Tsai I.J."/>
        </authorList>
    </citation>
    <scope>NUCLEOTIDE SEQUENCE [LARGE SCALE GENOMIC DNA]</scope>
    <source>
        <strain evidence="4">cv. Chaw 1501</strain>
        <tissue evidence="3">Young leaves</tissue>
    </source>
</reference>
<evidence type="ECO:0000256" key="1">
    <source>
        <dbReference type="ARBA" id="ARBA00009856"/>
    </source>
</evidence>
<evidence type="ECO:0000313" key="4">
    <source>
        <dbReference type="Proteomes" id="UP000283530"/>
    </source>
</evidence>
<proteinExistence type="inferred from homology"/>
<gene>
    <name evidence="3" type="ORF">CKAN_00058300</name>
</gene>
<evidence type="ECO:0000313" key="3">
    <source>
        <dbReference type="EMBL" id="RWR72368.1"/>
    </source>
</evidence>
<feature type="domain" description="SRR1-like" evidence="2">
    <location>
        <begin position="2"/>
        <end position="60"/>
    </location>
</feature>
<dbReference type="Pfam" id="PF07985">
    <property type="entry name" value="SRR1"/>
    <property type="match status" value="1"/>
</dbReference>
<accession>A0A443N1G3</accession>
<dbReference type="PANTHER" id="PTHR28626">
    <property type="entry name" value="SRR1-LIKE PROTEIN"/>
    <property type="match status" value="1"/>
</dbReference>